<dbReference type="AlphaFoldDB" id="A0A9X1I1I7"/>
<proteinExistence type="predicted"/>
<accession>A0A9X1I1I7</accession>
<dbReference type="EMBL" id="JAJAPW010000008">
    <property type="protein sequence ID" value="MCB4800078.1"/>
    <property type="molecule type" value="Genomic_DNA"/>
</dbReference>
<name>A0A9X1I1I7_9FLAO</name>
<keyword evidence="2" id="KW-1185">Reference proteome</keyword>
<dbReference type="RefSeq" id="WP_226544558.1">
    <property type="nucleotide sequence ID" value="NZ_JAJAPW010000008.1"/>
</dbReference>
<organism evidence="1 2">
    <name type="scientific">Neotamlana laminarinivorans</name>
    <dbReference type="NCBI Taxonomy" id="2883124"/>
    <lineage>
        <taxon>Bacteria</taxon>
        <taxon>Pseudomonadati</taxon>
        <taxon>Bacteroidota</taxon>
        <taxon>Flavobacteriia</taxon>
        <taxon>Flavobacteriales</taxon>
        <taxon>Flavobacteriaceae</taxon>
        <taxon>Neotamlana</taxon>
    </lineage>
</organism>
<evidence type="ECO:0000313" key="1">
    <source>
        <dbReference type="EMBL" id="MCB4800078.1"/>
    </source>
</evidence>
<evidence type="ECO:0000313" key="2">
    <source>
        <dbReference type="Proteomes" id="UP001139199"/>
    </source>
</evidence>
<dbReference type="Proteomes" id="UP001139199">
    <property type="component" value="Unassembled WGS sequence"/>
</dbReference>
<comment type="caution">
    <text evidence="1">The sequence shown here is derived from an EMBL/GenBank/DDBJ whole genome shotgun (WGS) entry which is preliminary data.</text>
</comment>
<protein>
    <submittedName>
        <fullName evidence="1">Uncharacterized protein</fullName>
    </submittedName>
</protein>
<reference evidence="1" key="1">
    <citation type="submission" date="2021-10" db="EMBL/GenBank/DDBJ databases">
        <title>Tamlana sargassums sp. nov., and Tamlana laminarinivorans sp. nov., two new bacteria isolated from the brown alga.</title>
        <authorList>
            <person name="Li J."/>
        </authorList>
    </citation>
    <scope>NUCLEOTIDE SEQUENCE</scope>
    <source>
        <strain evidence="1">PT2-4</strain>
    </source>
</reference>
<gene>
    <name evidence="1" type="ORF">LG649_14585</name>
</gene>
<sequence length="70" mass="8126">MKRICTTKAHLTEVYNKKLKAHLKLLNYILTLEMSTSYKGGEQQVAEILSIKTKVQKDIIDLTQKINRLH</sequence>